<organism evidence="3 4">
    <name type="scientific">Puccinia sorghi</name>
    <dbReference type="NCBI Taxonomy" id="27349"/>
    <lineage>
        <taxon>Eukaryota</taxon>
        <taxon>Fungi</taxon>
        <taxon>Dikarya</taxon>
        <taxon>Basidiomycota</taxon>
        <taxon>Pucciniomycotina</taxon>
        <taxon>Pucciniomycetes</taxon>
        <taxon>Pucciniales</taxon>
        <taxon>Pucciniaceae</taxon>
        <taxon>Puccinia</taxon>
    </lineage>
</organism>
<dbReference type="InterPro" id="IPR029466">
    <property type="entry name" value="NAM-associated_C"/>
</dbReference>
<keyword evidence="4" id="KW-1185">Reference proteome</keyword>
<evidence type="ECO:0000313" key="3">
    <source>
        <dbReference type="EMBL" id="KNZ53120.1"/>
    </source>
</evidence>
<sequence>MAFTHLCNSKLEIYEHAWNLLRTIPKWKNMLSGGKAKNHWKSSTGANEASTSLAPDVNTPFNANNNSSENSKNGLANWKRPVGLKLLKKANYEAALRIAEARRTNDIQEKLAKIDQDESDQIFILQDLDKCPYVKACKQEILERITSLQHQRPPLSSSEANLTGDPSDPIPSDVEESDNGKNHDDTNGDQSCQYSTAWQ</sequence>
<feature type="region of interest" description="Disordered" evidence="1">
    <location>
        <begin position="35"/>
        <end position="74"/>
    </location>
</feature>
<feature type="compositionally biased region" description="Polar residues" evidence="1">
    <location>
        <begin position="188"/>
        <end position="199"/>
    </location>
</feature>
<dbReference type="Proteomes" id="UP000037035">
    <property type="component" value="Unassembled WGS sequence"/>
</dbReference>
<dbReference type="AlphaFoldDB" id="A0A0L6UZ14"/>
<feature type="region of interest" description="Disordered" evidence="1">
    <location>
        <begin position="148"/>
        <end position="199"/>
    </location>
</feature>
<dbReference type="Pfam" id="PF14303">
    <property type="entry name" value="NAM-associated"/>
    <property type="match status" value="1"/>
</dbReference>
<dbReference type="STRING" id="27349.A0A0L6UZ14"/>
<accession>A0A0L6UZ14</accession>
<dbReference type="OrthoDB" id="10654556at2759"/>
<comment type="caution">
    <text evidence="3">The sequence shown here is derived from an EMBL/GenBank/DDBJ whole genome shotgun (WGS) entry which is preliminary data.</text>
</comment>
<proteinExistence type="predicted"/>
<protein>
    <recommendedName>
        <fullName evidence="2">No apical meristem-associated C-terminal domain-containing protein</fullName>
    </recommendedName>
</protein>
<feature type="compositionally biased region" description="Polar residues" evidence="1">
    <location>
        <begin position="148"/>
        <end position="161"/>
    </location>
</feature>
<evidence type="ECO:0000259" key="2">
    <source>
        <dbReference type="Pfam" id="PF14303"/>
    </source>
</evidence>
<gene>
    <name evidence="3" type="ORF">VP01_3339g1</name>
</gene>
<reference evidence="3 4" key="1">
    <citation type="submission" date="2015-08" db="EMBL/GenBank/DDBJ databases">
        <title>Next Generation Sequencing and Analysis of the Genome of Puccinia sorghi L Schw, the Causal Agent of Maize Common Rust.</title>
        <authorList>
            <person name="Rochi L."/>
            <person name="Burguener G."/>
            <person name="Darino M."/>
            <person name="Turjanski A."/>
            <person name="Kreff E."/>
            <person name="Dieguez M.J."/>
            <person name="Sacco F."/>
        </authorList>
    </citation>
    <scope>NUCLEOTIDE SEQUENCE [LARGE SCALE GENOMIC DNA]</scope>
    <source>
        <strain evidence="3 4">RO10H11247</strain>
    </source>
</reference>
<evidence type="ECO:0000313" key="4">
    <source>
        <dbReference type="Proteomes" id="UP000037035"/>
    </source>
</evidence>
<dbReference type="VEuPathDB" id="FungiDB:VP01_3339g1"/>
<evidence type="ECO:0000256" key="1">
    <source>
        <dbReference type="SAM" id="MobiDB-lite"/>
    </source>
</evidence>
<dbReference type="EMBL" id="LAVV01008323">
    <property type="protein sequence ID" value="KNZ53120.1"/>
    <property type="molecule type" value="Genomic_DNA"/>
</dbReference>
<feature type="domain" description="No apical meristem-associated C-terminal" evidence="2">
    <location>
        <begin position="14"/>
        <end position="120"/>
    </location>
</feature>
<feature type="compositionally biased region" description="Low complexity" evidence="1">
    <location>
        <begin position="58"/>
        <end position="73"/>
    </location>
</feature>
<name>A0A0L6UZ14_9BASI</name>
<feature type="compositionally biased region" description="Polar residues" evidence="1">
    <location>
        <begin position="41"/>
        <end position="53"/>
    </location>
</feature>